<name>A0ABY7VPG1_9BACT</name>
<accession>A0ABY7VPG1</accession>
<sequence>MQKITKFFKSYTHFYQKEQHLHALSKWRNGLLFLLVLSIYSAILPWWTAKKNFNHFYSTQVAPLLIQAPDLYIKNDEISITNKIEIKSSESDNTIILINKELDLESNIPIQISEDKLAILHPDFTQILYLSTFSQLEKTQHFLTDSEEREEIPLKDYLQKNSDFIRSIQIHQFFASVRSLFFTNIIQCAFLAGLFFFLHRRIVRAPFMDFFKISILACVPFSLTLALFLFYENVSFFATLIPTILHFIFFFRAIPSLIEFQEGKALK</sequence>
<feature type="transmembrane region" description="Helical" evidence="1">
    <location>
        <begin position="180"/>
        <end position="198"/>
    </location>
</feature>
<gene>
    <name evidence="2" type="ORF">PQO03_09935</name>
</gene>
<evidence type="ECO:0000313" key="2">
    <source>
        <dbReference type="EMBL" id="WDE96033.1"/>
    </source>
</evidence>
<dbReference type="Pfam" id="PF06691">
    <property type="entry name" value="DUF1189"/>
    <property type="match status" value="1"/>
</dbReference>
<keyword evidence="1" id="KW-0812">Transmembrane</keyword>
<organism evidence="2 3">
    <name type="scientific">Lentisphaera profundi</name>
    <dbReference type="NCBI Taxonomy" id="1658616"/>
    <lineage>
        <taxon>Bacteria</taxon>
        <taxon>Pseudomonadati</taxon>
        <taxon>Lentisphaerota</taxon>
        <taxon>Lentisphaeria</taxon>
        <taxon>Lentisphaerales</taxon>
        <taxon>Lentisphaeraceae</taxon>
        <taxon>Lentisphaera</taxon>
    </lineage>
</organism>
<dbReference type="InterPro" id="IPR009574">
    <property type="entry name" value="DUF1189"/>
</dbReference>
<evidence type="ECO:0000313" key="3">
    <source>
        <dbReference type="Proteomes" id="UP001214250"/>
    </source>
</evidence>
<reference evidence="2 3" key="1">
    <citation type="submission" date="2023-02" db="EMBL/GenBank/DDBJ databases">
        <title>Genome sequence of Lentisphaera profundi SAORIC-696.</title>
        <authorList>
            <person name="Kim e."/>
            <person name="Cho J.-C."/>
            <person name="Choi A."/>
            <person name="Kang I."/>
        </authorList>
    </citation>
    <scope>NUCLEOTIDE SEQUENCE [LARGE SCALE GENOMIC DNA]</scope>
    <source>
        <strain evidence="2 3">SAORIC-696</strain>
    </source>
</reference>
<feature type="transmembrane region" description="Helical" evidence="1">
    <location>
        <begin position="210"/>
        <end position="230"/>
    </location>
</feature>
<dbReference type="Proteomes" id="UP001214250">
    <property type="component" value="Chromosome 1"/>
</dbReference>
<evidence type="ECO:0000256" key="1">
    <source>
        <dbReference type="SAM" id="Phobius"/>
    </source>
</evidence>
<dbReference type="EMBL" id="CP117811">
    <property type="protein sequence ID" value="WDE96033.1"/>
    <property type="molecule type" value="Genomic_DNA"/>
</dbReference>
<feature type="transmembrane region" description="Helical" evidence="1">
    <location>
        <begin position="236"/>
        <end position="254"/>
    </location>
</feature>
<keyword evidence="1" id="KW-0472">Membrane</keyword>
<keyword evidence="1" id="KW-1133">Transmembrane helix</keyword>
<feature type="transmembrane region" description="Helical" evidence="1">
    <location>
        <begin position="31"/>
        <end position="49"/>
    </location>
</feature>
<protein>
    <submittedName>
        <fullName evidence="2">DUF1189 family protein</fullName>
    </submittedName>
</protein>
<proteinExistence type="predicted"/>
<keyword evidence="3" id="KW-1185">Reference proteome</keyword>
<dbReference type="RefSeq" id="WP_274149993.1">
    <property type="nucleotide sequence ID" value="NZ_CP117811.1"/>
</dbReference>